<accession>A0A0N0E3Z7</accession>
<evidence type="ECO:0000313" key="3">
    <source>
        <dbReference type="Proteomes" id="UP000037931"/>
    </source>
</evidence>
<evidence type="ECO:0000313" key="2">
    <source>
        <dbReference type="EMBL" id="KPA90709.1"/>
    </source>
</evidence>
<gene>
    <name evidence="2" type="ORF">PF66_02771</name>
</gene>
<dbReference type="RefSeq" id="WP_054062982.1">
    <property type="nucleotide sequence ID" value="NZ_JSYZ01000009.1"/>
</dbReference>
<organism evidence="2 3">
    <name type="scientific">Pseudomonas asplenii</name>
    <dbReference type="NCBI Taxonomy" id="53407"/>
    <lineage>
        <taxon>Bacteria</taxon>
        <taxon>Pseudomonadati</taxon>
        <taxon>Pseudomonadota</taxon>
        <taxon>Gammaproteobacteria</taxon>
        <taxon>Pseudomonadales</taxon>
        <taxon>Pseudomonadaceae</taxon>
        <taxon>Pseudomonas</taxon>
    </lineage>
</organism>
<proteinExistence type="predicted"/>
<keyword evidence="3" id="KW-1185">Reference proteome</keyword>
<dbReference type="AlphaFoldDB" id="A0A0N0E3Z7"/>
<sequence length="501" mass="54826">MSKSKRSKNHSPLQQVQEPKAPRAPDALPDIPNGEENLLPISALTRPLTIIVPMWGNSVPTPQTPESVRLRWDSSEFGFRQWTAPVPETDLVFEAPVEGFGEGQHEVMYELTLANGEKFDSQKLTLTIDKTKPLLNQTDEKPIFPDEIRLNGVTAAYLARPENNDEVKAIIPPYDALAGGPRPGDVITWYLNERTGTGEPDQLRVDQLTVPDPVPAVLEAVYPGRAFRDFGDREGYARYRVEDRAGNRSELSARVDLDIKAAPIPRDLSYPRVKEATGSPQASQLNPNPADVVLNGAIVIIPQNALISEDETAAVLFGEPGSFGFYQADTPTTVGGREYRIPREYIARNLKKTIPVSFAVSVPSRPDPLPSAVHQLSISSLTDLPMIQCDKVTNDRLPLSSIVDGGVATFTLGSWKYLSTSQFLRVRVIGLLAGGGQETITVLEAASVPASGTVPAGTISKATLQRFKIGEMLEIRPYVSFDNKATWYDFPYPTPTPTLTA</sequence>
<dbReference type="EMBL" id="JSYZ01000009">
    <property type="protein sequence ID" value="KPA90709.1"/>
    <property type="molecule type" value="Genomic_DNA"/>
</dbReference>
<dbReference type="OrthoDB" id="7031383at2"/>
<comment type="caution">
    <text evidence="2">The sequence shown here is derived from an EMBL/GenBank/DDBJ whole genome shotgun (WGS) entry which is preliminary data.</text>
</comment>
<reference evidence="2 3" key="1">
    <citation type="journal article" date="2015" name="PLoS ONE">
        <title>Rice-Infecting Pseudomonas Genomes Are Highly Accessorized and Harbor Multiple Putative Virulence Mechanisms to Cause Sheath Brown Rot.</title>
        <authorList>
            <person name="Quibod I.L."/>
            <person name="Grande G."/>
            <person name="Oreiro E.G."/>
            <person name="Borja F.N."/>
            <person name="Dossa G.S."/>
            <person name="Mauleon R."/>
            <person name="Cruz C.V."/>
            <person name="Oliva R."/>
        </authorList>
    </citation>
    <scope>NUCLEOTIDE SEQUENCE [LARGE SCALE GENOMIC DNA]</scope>
    <source>
        <strain evidence="2 3">IRRI 6609</strain>
    </source>
</reference>
<protein>
    <submittedName>
        <fullName evidence="2">Uncharacterized protein</fullName>
    </submittedName>
</protein>
<name>A0A0N0E3Z7_9PSED</name>
<dbReference type="Proteomes" id="UP000037931">
    <property type="component" value="Unassembled WGS sequence"/>
</dbReference>
<dbReference type="PATRIC" id="fig|50340.43.peg.6163"/>
<feature type="region of interest" description="Disordered" evidence="1">
    <location>
        <begin position="1"/>
        <end position="34"/>
    </location>
</feature>
<evidence type="ECO:0000256" key="1">
    <source>
        <dbReference type="SAM" id="MobiDB-lite"/>
    </source>
</evidence>